<geneLocation type="plasmid" evidence="5">
    <name>cbm2589_p</name>
</geneLocation>
<geneLocation type="plasmid" evidence="4">
    <name>cbm2636p</name>
</geneLocation>
<proteinExistence type="predicted"/>
<evidence type="ECO:0000313" key="2">
    <source>
        <dbReference type="EMBL" id="SOY77227.1"/>
    </source>
</evidence>
<dbReference type="EMBL" id="OFSN01000028">
    <property type="protein sequence ID" value="SOY77227.1"/>
    <property type="molecule type" value="Genomic_DNA"/>
</dbReference>
<dbReference type="Proteomes" id="UP000254259">
    <property type="component" value="Plasmid CBM2636p"/>
</dbReference>
<dbReference type="Proteomes" id="UP000257016">
    <property type="component" value="Unassembled WGS sequence"/>
</dbReference>
<evidence type="ECO:0000313" key="3">
    <source>
        <dbReference type="EMBL" id="SPD69772.1"/>
    </source>
</evidence>
<sequence>MRWYINDASLQGQYNDVPEFLALLQGLLSSRSRFAVLKSALHTTRALPHRNVTVSQTLREVLAATNLADLRRAVLIWLDRTGPFLDDDRQPEPEDYFECLGVDVTNTGLGEATRRIKAGNEATAFSFPGGVIEFGRSPLPVDHGIAEDRRGTYEVENLWALDSLATSAMNAGVEPTNWQQLVVAARERFPRLHIPNSLYENSVLAKEPFEAPIRDRAMALFKHLDDYMAGRMPDGSEGPNARAIVDQFFTGDRALFSGESPTNKRTFKQEMTFPDPDDASKEIFAHWHGKISHRYFRLHFEWPVAVDATRLKILYLGPKITKD</sequence>
<organism evidence="2">
    <name type="scientific">Cupriavidus taiwanensis</name>
    <dbReference type="NCBI Taxonomy" id="164546"/>
    <lineage>
        <taxon>Bacteria</taxon>
        <taxon>Pseudomonadati</taxon>
        <taxon>Pseudomonadota</taxon>
        <taxon>Betaproteobacteria</taxon>
        <taxon>Burkholderiales</taxon>
        <taxon>Burkholderiaceae</taxon>
        <taxon>Cupriavidus</taxon>
    </lineage>
</organism>
<dbReference type="EMBL" id="OFSP01000040">
    <property type="protein sequence ID" value="SOY75210.1"/>
    <property type="molecule type" value="Genomic_DNA"/>
</dbReference>
<evidence type="ECO:0000313" key="5">
    <source>
        <dbReference type="Proteomes" id="UP000256297"/>
    </source>
</evidence>
<gene>
    <name evidence="2" type="ORF">CBM2586_P10010</name>
    <name evidence="1" type="ORF">CBM2589_P10006</name>
    <name evidence="3" type="ORF">CBM2636_P20459</name>
</gene>
<evidence type="ECO:0000313" key="4">
    <source>
        <dbReference type="Proteomes" id="UP000254259"/>
    </source>
</evidence>
<dbReference type="AlphaFoldDB" id="A0A375GNV6"/>
<name>A0A375GNV6_9BURK</name>
<dbReference type="OMA" id="FCPWHGK"/>
<geneLocation type="plasmid" evidence="3">
    <name>CBM2636p</name>
</geneLocation>
<dbReference type="EMBL" id="LT984815">
    <property type="protein sequence ID" value="SPD69772.1"/>
    <property type="molecule type" value="Genomic_DNA"/>
</dbReference>
<reference evidence="4 5" key="1">
    <citation type="submission" date="2018-01" db="EMBL/GenBank/DDBJ databases">
        <authorList>
            <person name="Clerissi C."/>
        </authorList>
    </citation>
    <scope>NUCLEOTIDE SEQUENCE</scope>
    <source>
        <strain evidence="2">Cupriavidus taiwanensis LMG 19430</strain>
        <strain evidence="1">Cupriavidus taiwanensis STM 3521</strain>
        <strain evidence="3">Cupriavidus taiwanensis SWF 66322</strain>
        <plasmid evidence="5">cbm2589_p</plasmid>
        <plasmid evidence="3">CBM2636p</plasmid>
        <plasmid evidence="4">cbm2636p</plasmid>
    </source>
</reference>
<evidence type="ECO:0000313" key="1">
    <source>
        <dbReference type="EMBL" id="SOY75210.1"/>
    </source>
</evidence>
<protein>
    <submittedName>
        <fullName evidence="2">Uncharacterized protein</fullName>
    </submittedName>
</protein>
<dbReference type="Proteomes" id="UP000256297">
    <property type="component" value="Plasmid CBM2589_p"/>
</dbReference>
<accession>A0A375GNV6</accession>
<keyword evidence="3" id="KW-0614">Plasmid</keyword>